<feature type="compositionally biased region" description="Low complexity" evidence="2">
    <location>
        <begin position="51"/>
        <end position="68"/>
    </location>
</feature>
<keyword evidence="4" id="KW-0808">Transferase</keyword>
<dbReference type="GO" id="GO:0000160">
    <property type="term" value="P:phosphorelay signal transduction system"/>
    <property type="evidence" value="ECO:0007669"/>
    <property type="project" value="InterPro"/>
</dbReference>
<feature type="region of interest" description="Disordered" evidence="2">
    <location>
        <begin position="1"/>
        <end position="105"/>
    </location>
</feature>
<evidence type="ECO:0000259" key="3">
    <source>
        <dbReference type="PROSITE" id="PS50894"/>
    </source>
</evidence>
<dbReference type="EMBL" id="KB445793">
    <property type="protein sequence ID" value="EMD39748.1"/>
    <property type="molecule type" value="Genomic_DNA"/>
</dbReference>
<dbReference type="GO" id="GO:0009927">
    <property type="term" value="F:histidine phosphotransfer kinase activity"/>
    <property type="evidence" value="ECO:0007669"/>
    <property type="project" value="InterPro"/>
</dbReference>
<dbReference type="STRING" id="914234.M2QRN1"/>
<dbReference type="PANTHER" id="PTHR28242:SF52">
    <property type="entry name" value="PHOSPHORELAY INTERMEDIATE PROTEIN YPD1"/>
    <property type="match status" value="1"/>
</dbReference>
<dbReference type="HOGENOM" id="CLU_085158_0_0_1"/>
<dbReference type="SUPFAM" id="SSF47226">
    <property type="entry name" value="Histidine-containing phosphotransfer domain, HPT domain"/>
    <property type="match status" value="1"/>
</dbReference>
<dbReference type="CDD" id="cd00088">
    <property type="entry name" value="HPT"/>
    <property type="match status" value="1"/>
</dbReference>
<evidence type="ECO:0000313" key="5">
    <source>
        <dbReference type="Proteomes" id="UP000016930"/>
    </source>
</evidence>
<organism evidence="4 5">
    <name type="scientific">Ceriporiopsis subvermispora (strain B)</name>
    <name type="common">White-rot fungus</name>
    <name type="synonym">Gelatoporia subvermispora</name>
    <dbReference type="NCBI Taxonomy" id="914234"/>
    <lineage>
        <taxon>Eukaryota</taxon>
        <taxon>Fungi</taxon>
        <taxon>Dikarya</taxon>
        <taxon>Basidiomycota</taxon>
        <taxon>Agaricomycotina</taxon>
        <taxon>Agaricomycetes</taxon>
        <taxon>Polyporales</taxon>
        <taxon>Gelatoporiaceae</taxon>
        <taxon>Gelatoporia</taxon>
    </lineage>
</organism>
<reference evidence="4 5" key="1">
    <citation type="journal article" date="2012" name="Proc. Natl. Acad. Sci. U.S.A.">
        <title>Comparative genomics of Ceriporiopsis subvermispora and Phanerochaete chrysosporium provide insight into selective ligninolysis.</title>
        <authorList>
            <person name="Fernandez-Fueyo E."/>
            <person name="Ruiz-Duenas F.J."/>
            <person name="Ferreira P."/>
            <person name="Floudas D."/>
            <person name="Hibbett D.S."/>
            <person name="Canessa P."/>
            <person name="Larrondo L.F."/>
            <person name="James T.Y."/>
            <person name="Seelenfreund D."/>
            <person name="Lobos S."/>
            <person name="Polanco R."/>
            <person name="Tello M."/>
            <person name="Honda Y."/>
            <person name="Watanabe T."/>
            <person name="Watanabe T."/>
            <person name="Ryu J.S."/>
            <person name="Kubicek C.P."/>
            <person name="Schmoll M."/>
            <person name="Gaskell J."/>
            <person name="Hammel K.E."/>
            <person name="St John F.J."/>
            <person name="Vanden Wymelenberg A."/>
            <person name="Sabat G."/>
            <person name="Splinter BonDurant S."/>
            <person name="Syed K."/>
            <person name="Yadav J.S."/>
            <person name="Doddapaneni H."/>
            <person name="Subramanian V."/>
            <person name="Lavin J.L."/>
            <person name="Oguiza J.A."/>
            <person name="Perez G."/>
            <person name="Pisabarro A.G."/>
            <person name="Ramirez L."/>
            <person name="Santoyo F."/>
            <person name="Master E."/>
            <person name="Coutinho P.M."/>
            <person name="Henrissat B."/>
            <person name="Lombard V."/>
            <person name="Magnuson J.K."/>
            <person name="Kuees U."/>
            <person name="Hori C."/>
            <person name="Igarashi K."/>
            <person name="Samejima M."/>
            <person name="Held B.W."/>
            <person name="Barry K.W."/>
            <person name="LaButti K.M."/>
            <person name="Lapidus A."/>
            <person name="Lindquist E.A."/>
            <person name="Lucas S.M."/>
            <person name="Riley R."/>
            <person name="Salamov A.A."/>
            <person name="Hoffmeister D."/>
            <person name="Schwenk D."/>
            <person name="Hadar Y."/>
            <person name="Yarden O."/>
            <person name="de Vries R.P."/>
            <person name="Wiebenga A."/>
            <person name="Stenlid J."/>
            <person name="Eastwood D."/>
            <person name="Grigoriev I.V."/>
            <person name="Berka R.M."/>
            <person name="Blanchette R.A."/>
            <person name="Kersten P."/>
            <person name="Martinez A.T."/>
            <person name="Vicuna R."/>
            <person name="Cullen D."/>
        </authorList>
    </citation>
    <scope>NUCLEOTIDE SEQUENCE [LARGE SCALE GENOMIC DNA]</scope>
    <source>
        <strain evidence="4 5">B</strain>
    </source>
</reference>
<feature type="modified residue" description="Phosphohistidine" evidence="1">
    <location>
        <position position="158"/>
    </location>
</feature>
<dbReference type="Proteomes" id="UP000016930">
    <property type="component" value="Unassembled WGS sequence"/>
</dbReference>
<dbReference type="GO" id="GO:0005634">
    <property type="term" value="C:nucleus"/>
    <property type="evidence" value="ECO:0007669"/>
    <property type="project" value="TreeGrafter"/>
</dbReference>
<dbReference type="PROSITE" id="PS50894">
    <property type="entry name" value="HPT"/>
    <property type="match status" value="1"/>
</dbReference>
<gene>
    <name evidence="4" type="ORF">CERSUDRAFT_81109</name>
</gene>
<dbReference type="Pfam" id="PF01627">
    <property type="entry name" value="Hpt"/>
    <property type="match status" value="1"/>
</dbReference>
<dbReference type="InterPro" id="IPR036641">
    <property type="entry name" value="HPT_dom_sf"/>
</dbReference>
<dbReference type="InterPro" id="IPR008207">
    <property type="entry name" value="Sig_transdc_His_kin_Hpt_dom"/>
</dbReference>
<evidence type="ECO:0000313" key="4">
    <source>
        <dbReference type="EMBL" id="EMD39748.1"/>
    </source>
</evidence>
<dbReference type="GO" id="GO:0043424">
    <property type="term" value="F:protein histidine kinase binding"/>
    <property type="evidence" value="ECO:0007669"/>
    <property type="project" value="InterPro"/>
</dbReference>
<evidence type="ECO:0000256" key="1">
    <source>
        <dbReference type="PROSITE-ProRule" id="PRU00110"/>
    </source>
</evidence>
<dbReference type="Gene3D" id="1.20.120.160">
    <property type="entry name" value="HPT domain"/>
    <property type="match status" value="1"/>
</dbReference>
<name>M2QRN1_CERS8</name>
<protein>
    <submittedName>
        <fullName evidence="4">Histidine phosphotransferase</fullName>
    </submittedName>
</protein>
<keyword evidence="5" id="KW-1185">Reference proteome</keyword>
<evidence type="ECO:0000256" key="2">
    <source>
        <dbReference type="SAM" id="MobiDB-lite"/>
    </source>
</evidence>
<proteinExistence type="predicted"/>
<dbReference type="AlphaFoldDB" id="M2QRN1"/>
<dbReference type="PANTHER" id="PTHR28242">
    <property type="entry name" value="PHOSPHORELAY INTERMEDIATE PROTEIN YPD1"/>
    <property type="match status" value="1"/>
</dbReference>
<dbReference type="OrthoDB" id="1673781at2759"/>
<feature type="domain" description="HPt" evidence="3">
    <location>
        <begin position="119"/>
        <end position="224"/>
    </location>
</feature>
<keyword evidence="1" id="KW-0597">Phosphoprotein</keyword>
<dbReference type="GO" id="GO:0005737">
    <property type="term" value="C:cytoplasm"/>
    <property type="evidence" value="ECO:0007669"/>
    <property type="project" value="TreeGrafter"/>
</dbReference>
<dbReference type="InterPro" id="IPR045871">
    <property type="entry name" value="AHP1-5/YPD1"/>
</dbReference>
<sequence>MSSPAPLRAGSLDPPRSPARSRATLSPEPSPPAVRTPSTKYDTRAKTEPPTSRAAATAASDTRTRQASVAPSESTDGRATPAEDDDEPATPSVKDDAADAEPIDFSTFTQILDLDEDDTHDFSESMVQDYFKQAKQTFSDMDKAFDEKDLSKLSSLGHFLKGSSAALGIVKVQASCEQIQHYGQKHDDATGAELEDVAALGKIGPLLRRVRKEYAVAEHWLKDWYRENGGGDPED</sequence>
<accession>M2QRN1</accession>